<gene>
    <name evidence="1" type="ORF">JTE90_002038</name>
</gene>
<comment type="caution">
    <text evidence="1">The sequence shown here is derived from an EMBL/GenBank/DDBJ whole genome shotgun (WGS) entry which is preliminary data.</text>
</comment>
<evidence type="ECO:0000313" key="2">
    <source>
        <dbReference type="Proteomes" id="UP000827092"/>
    </source>
</evidence>
<protein>
    <submittedName>
        <fullName evidence="1">Uncharacterized protein</fullName>
    </submittedName>
</protein>
<reference evidence="1 2" key="1">
    <citation type="journal article" date="2022" name="Nat. Ecol. Evol.">
        <title>A masculinizing supergene underlies an exaggerated male reproductive morph in a spider.</title>
        <authorList>
            <person name="Hendrickx F."/>
            <person name="De Corte Z."/>
            <person name="Sonet G."/>
            <person name="Van Belleghem S.M."/>
            <person name="Kostlbacher S."/>
            <person name="Vangestel C."/>
        </authorList>
    </citation>
    <scope>NUCLEOTIDE SEQUENCE [LARGE SCALE GENOMIC DNA]</scope>
    <source>
        <strain evidence="1">W744_W776</strain>
    </source>
</reference>
<sequence length="93" mass="10598">MPGHRSVTAVANYQDLKTLLKRGREQQQNDAKRIIYGPVNDPAPPGPIKAFLGPLSWIITWPSFWVIEWCKIYVLKRCRGVLMNGQDLLSTSF</sequence>
<dbReference type="AlphaFoldDB" id="A0AAV6UQB1"/>
<name>A0AAV6UQB1_9ARAC</name>
<organism evidence="1 2">
    <name type="scientific">Oedothorax gibbosus</name>
    <dbReference type="NCBI Taxonomy" id="931172"/>
    <lineage>
        <taxon>Eukaryota</taxon>
        <taxon>Metazoa</taxon>
        <taxon>Ecdysozoa</taxon>
        <taxon>Arthropoda</taxon>
        <taxon>Chelicerata</taxon>
        <taxon>Arachnida</taxon>
        <taxon>Araneae</taxon>
        <taxon>Araneomorphae</taxon>
        <taxon>Entelegynae</taxon>
        <taxon>Araneoidea</taxon>
        <taxon>Linyphiidae</taxon>
        <taxon>Erigoninae</taxon>
        <taxon>Oedothorax</taxon>
    </lineage>
</organism>
<dbReference type="EMBL" id="JAFNEN010000324">
    <property type="protein sequence ID" value="KAG8185813.1"/>
    <property type="molecule type" value="Genomic_DNA"/>
</dbReference>
<accession>A0AAV6UQB1</accession>
<dbReference type="Proteomes" id="UP000827092">
    <property type="component" value="Unassembled WGS sequence"/>
</dbReference>
<keyword evidence="2" id="KW-1185">Reference proteome</keyword>
<evidence type="ECO:0000313" key="1">
    <source>
        <dbReference type="EMBL" id="KAG8185813.1"/>
    </source>
</evidence>
<proteinExistence type="predicted"/>